<dbReference type="InterPro" id="IPR050261">
    <property type="entry name" value="FrsA_esterase"/>
</dbReference>
<evidence type="ECO:0000256" key="2">
    <source>
        <dbReference type="ARBA" id="ARBA00038115"/>
    </source>
</evidence>
<feature type="domain" description="AB hydrolase-1" evidence="3">
    <location>
        <begin position="101"/>
        <end position="353"/>
    </location>
</feature>
<dbReference type="VEuPathDB" id="CryptoDB:Vbra_17082"/>
<dbReference type="InParanoid" id="A0A0G4G5S3"/>
<dbReference type="SUPFAM" id="SSF53474">
    <property type="entry name" value="alpha/beta-Hydrolases"/>
    <property type="match status" value="1"/>
</dbReference>
<keyword evidence="1" id="KW-0378">Hydrolase</keyword>
<dbReference type="Proteomes" id="UP000041254">
    <property type="component" value="Unassembled WGS sequence"/>
</dbReference>
<organism evidence="4 5">
    <name type="scientific">Vitrella brassicaformis (strain CCMP3155)</name>
    <dbReference type="NCBI Taxonomy" id="1169540"/>
    <lineage>
        <taxon>Eukaryota</taxon>
        <taxon>Sar</taxon>
        <taxon>Alveolata</taxon>
        <taxon>Colpodellida</taxon>
        <taxon>Vitrellaceae</taxon>
        <taxon>Vitrella</taxon>
    </lineage>
</organism>
<accession>A0A0G4G5S3</accession>
<dbReference type="EMBL" id="CDMY01000571">
    <property type="protein sequence ID" value="CEM23726.1"/>
    <property type="molecule type" value="Genomic_DNA"/>
</dbReference>
<evidence type="ECO:0000313" key="5">
    <source>
        <dbReference type="Proteomes" id="UP000041254"/>
    </source>
</evidence>
<dbReference type="Gene3D" id="3.40.50.1820">
    <property type="entry name" value="alpha/beta hydrolase"/>
    <property type="match status" value="1"/>
</dbReference>
<keyword evidence="5" id="KW-1185">Reference proteome</keyword>
<dbReference type="PANTHER" id="PTHR22946">
    <property type="entry name" value="DIENELACTONE HYDROLASE DOMAIN-CONTAINING PROTEIN-RELATED"/>
    <property type="match status" value="1"/>
</dbReference>
<dbReference type="GO" id="GO:0016788">
    <property type="term" value="F:hydrolase activity, acting on ester bonds"/>
    <property type="evidence" value="ECO:0007669"/>
    <property type="project" value="UniProtKB-ARBA"/>
</dbReference>
<dbReference type="InterPro" id="IPR000073">
    <property type="entry name" value="AB_hydrolase_1"/>
</dbReference>
<gene>
    <name evidence="4" type="ORF">Vbra_17082</name>
</gene>
<dbReference type="AlphaFoldDB" id="A0A0G4G5S3"/>
<dbReference type="OMA" id="CPILFCV"/>
<dbReference type="PANTHER" id="PTHR22946:SF9">
    <property type="entry name" value="POLYKETIDE TRANSFERASE AF380"/>
    <property type="match status" value="1"/>
</dbReference>
<dbReference type="OrthoDB" id="2498029at2759"/>
<dbReference type="InterPro" id="IPR029058">
    <property type="entry name" value="AB_hydrolase_fold"/>
</dbReference>
<comment type="similarity">
    <text evidence="2">Belongs to the AB hydrolase superfamily. FUS2 hydrolase family.</text>
</comment>
<evidence type="ECO:0000313" key="4">
    <source>
        <dbReference type="EMBL" id="CEM23726.1"/>
    </source>
</evidence>
<evidence type="ECO:0000256" key="1">
    <source>
        <dbReference type="ARBA" id="ARBA00022801"/>
    </source>
</evidence>
<dbReference type="Pfam" id="PF12697">
    <property type="entry name" value="Abhydrolase_6"/>
    <property type="match status" value="1"/>
</dbReference>
<dbReference type="PhylomeDB" id="A0A0G4G5S3"/>
<name>A0A0G4G5S3_VITBC</name>
<sequence>MAWFRSPLALLCDFLFIACSFLLLFPLDKNITLTSFRQIPPGNETTRIADSNCTRYNARFPSKGEVLHAWVYVPDGRGEAGLPVILTATGLGSQKDLGLEPLAEALCGGGLVAFVFDYRYFGGSTGSPRHVTLPWLQIEDWISTLTYVTSVDPSKHPQENSWQAAIDPSRVVLFGSSYGGAHVLSVGGKVNGTVAGKAVKGILAQVPLLDGRVSSRRALKNRSALTSVRMLWALLADLARWLVGMNPASIPVAAKVSEGGMAAMALSDEDYALWRGKIPTRPLGGWQNELPARVLIGPMAYRPIQHLGENPYPTLIVSATQDFMHDASLPREAVKLLPQGVLHEEDCTHFDVYTDAVRQRVIQRMMAFVAEHT</sequence>
<proteinExistence type="inferred from homology"/>
<protein>
    <recommendedName>
        <fullName evidence="3">AB hydrolase-1 domain-containing protein</fullName>
    </recommendedName>
</protein>
<evidence type="ECO:0000259" key="3">
    <source>
        <dbReference type="Pfam" id="PF12697"/>
    </source>
</evidence>
<reference evidence="4 5" key="1">
    <citation type="submission" date="2014-11" db="EMBL/GenBank/DDBJ databases">
        <authorList>
            <person name="Zhu J."/>
            <person name="Qi W."/>
            <person name="Song R."/>
        </authorList>
    </citation>
    <scope>NUCLEOTIDE SEQUENCE [LARGE SCALE GENOMIC DNA]</scope>
</reference>